<feature type="region of interest" description="Disordered" evidence="3">
    <location>
        <begin position="95"/>
        <end position="145"/>
    </location>
</feature>
<name>A0A1X0QBZ0_9MICR</name>
<comment type="caution">
    <text evidence="5">The sequence shown here is derived from an EMBL/GenBank/DDBJ whole genome shotgun (WGS) entry which is preliminary data.</text>
</comment>
<feature type="DNA-binding region" description="HMG box" evidence="2">
    <location>
        <begin position="14"/>
        <end position="86"/>
    </location>
</feature>
<dbReference type="Proteomes" id="UP000192356">
    <property type="component" value="Unassembled WGS sequence"/>
</dbReference>
<keyword evidence="6" id="KW-1185">Reference proteome</keyword>
<dbReference type="VEuPathDB" id="MicrosporidiaDB:HERIO_886"/>
<accession>A0A1X0QBZ0</accession>
<dbReference type="PROSITE" id="PS50118">
    <property type="entry name" value="HMG_BOX_2"/>
    <property type="match status" value="1"/>
</dbReference>
<dbReference type="SUPFAM" id="SSF47095">
    <property type="entry name" value="HMG-box"/>
    <property type="match status" value="1"/>
</dbReference>
<keyword evidence="2" id="KW-0539">Nucleus</keyword>
<feature type="compositionally biased region" description="Basic and acidic residues" evidence="3">
    <location>
        <begin position="127"/>
        <end position="137"/>
    </location>
</feature>
<protein>
    <submittedName>
        <fullName evidence="5">HM20A</fullName>
    </submittedName>
</protein>
<reference evidence="5 6" key="1">
    <citation type="journal article" date="2017" name="Environ. Microbiol.">
        <title>Decay of the glycolytic pathway and adaptation to intranuclear parasitism within Enterocytozoonidae microsporidia.</title>
        <authorList>
            <person name="Wiredu Boakye D."/>
            <person name="Jaroenlak P."/>
            <person name="Prachumwat A."/>
            <person name="Williams T.A."/>
            <person name="Bateman K.S."/>
            <person name="Itsathitphaisarn O."/>
            <person name="Sritunyalucksana K."/>
            <person name="Paszkiewicz K.H."/>
            <person name="Moore K.A."/>
            <person name="Stentiford G.D."/>
            <person name="Williams B.A."/>
        </authorList>
    </citation>
    <scope>NUCLEOTIDE SEQUENCE [LARGE SCALE GENOMIC DNA]</scope>
    <source>
        <strain evidence="5 6">GB1</strain>
    </source>
</reference>
<evidence type="ECO:0000256" key="2">
    <source>
        <dbReference type="PROSITE-ProRule" id="PRU00267"/>
    </source>
</evidence>
<proteinExistence type="predicted"/>
<feature type="compositionally biased region" description="Basic and acidic residues" evidence="3">
    <location>
        <begin position="95"/>
        <end position="111"/>
    </location>
</feature>
<evidence type="ECO:0000256" key="1">
    <source>
        <dbReference type="ARBA" id="ARBA00023125"/>
    </source>
</evidence>
<dbReference type="OrthoDB" id="1919336at2759"/>
<dbReference type="Gene3D" id="1.10.30.10">
    <property type="entry name" value="High mobility group box domain"/>
    <property type="match status" value="1"/>
</dbReference>
<evidence type="ECO:0000313" key="6">
    <source>
        <dbReference type="Proteomes" id="UP000192356"/>
    </source>
</evidence>
<evidence type="ECO:0000313" key="5">
    <source>
        <dbReference type="EMBL" id="ORD97234.1"/>
    </source>
</evidence>
<dbReference type="InterPro" id="IPR050342">
    <property type="entry name" value="HMGB"/>
</dbReference>
<feature type="compositionally biased region" description="Basic residues" evidence="3">
    <location>
        <begin position="112"/>
        <end position="126"/>
    </location>
</feature>
<dbReference type="InterPro" id="IPR036910">
    <property type="entry name" value="HMG_box_dom_sf"/>
</dbReference>
<dbReference type="GO" id="GO:0003677">
    <property type="term" value="F:DNA binding"/>
    <property type="evidence" value="ECO:0007669"/>
    <property type="project" value="UniProtKB-UniRule"/>
</dbReference>
<gene>
    <name evidence="5" type="primary">HM20A</name>
    <name evidence="5" type="ORF">HERIO_886</name>
</gene>
<organism evidence="5 6">
    <name type="scientific">Hepatospora eriocheir</name>
    <dbReference type="NCBI Taxonomy" id="1081669"/>
    <lineage>
        <taxon>Eukaryota</taxon>
        <taxon>Fungi</taxon>
        <taxon>Fungi incertae sedis</taxon>
        <taxon>Microsporidia</taxon>
        <taxon>Hepatosporidae</taxon>
        <taxon>Hepatospora</taxon>
    </lineage>
</organism>
<dbReference type="SMART" id="SM00398">
    <property type="entry name" value="HMG"/>
    <property type="match status" value="1"/>
</dbReference>
<feature type="domain" description="HMG box" evidence="4">
    <location>
        <begin position="14"/>
        <end position="86"/>
    </location>
</feature>
<evidence type="ECO:0000259" key="4">
    <source>
        <dbReference type="PROSITE" id="PS50118"/>
    </source>
</evidence>
<dbReference type="EMBL" id="LVKB01000034">
    <property type="protein sequence ID" value="ORD97234.1"/>
    <property type="molecule type" value="Genomic_DNA"/>
</dbReference>
<keyword evidence="1 2" id="KW-0238">DNA-binding</keyword>
<dbReference type="GO" id="GO:0005634">
    <property type="term" value="C:nucleus"/>
    <property type="evidence" value="ECO:0007669"/>
    <property type="project" value="UniProtKB-UniRule"/>
</dbReference>
<dbReference type="AlphaFoldDB" id="A0A1X0QBZ0"/>
<evidence type="ECO:0000256" key="3">
    <source>
        <dbReference type="SAM" id="MobiDB-lite"/>
    </source>
</evidence>
<sequence length="145" mass="16856">MVKKIKKLKDVNAPVRPLSAYMLYAQKRRKEMAVEENNLIAMKKSTEIVSKIAEEWRELEEDEKKEFREAASALNERYKVDLEAYKQTAEYADFQRKKKEQEAISGEDSKKSKTSKKEKKAKKVKKVEKENNVHDGSDSGISEQL</sequence>
<dbReference type="PANTHER" id="PTHR48112">
    <property type="entry name" value="HIGH MOBILITY GROUP PROTEIN DSP1"/>
    <property type="match status" value="1"/>
</dbReference>
<dbReference type="InterPro" id="IPR009071">
    <property type="entry name" value="HMG_box_dom"/>
</dbReference>
<dbReference type="Pfam" id="PF00505">
    <property type="entry name" value="HMG_box"/>
    <property type="match status" value="1"/>
</dbReference>
<dbReference type="PANTHER" id="PTHR48112:SF22">
    <property type="entry name" value="MITOCHONDRIAL TRANSCRIPTION FACTOR A, ISOFORM B"/>
    <property type="match status" value="1"/>
</dbReference>